<dbReference type="RefSeq" id="WP_169421699.1">
    <property type="nucleotide sequence ID" value="NZ_JABBFX010000003.1"/>
</dbReference>
<dbReference type="Proteomes" id="UP000541185">
    <property type="component" value="Unassembled WGS sequence"/>
</dbReference>
<dbReference type="AlphaFoldDB" id="A0A848HDI8"/>
<dbReference type="Gene3D" id="3.40.225.10">
    <property type="entry name" value="Class II aldolase/adducin N-terminal domain"/>
    <property type="match status" value="1"/>
</dbReference>
<evidence type="ECO:0000256" key="1">
    <source>
        <dbReference type="ARBA" id="ARBA00037961"/>
    </source>
</evidence>
<dbReference type="InterPro" id="IPR001303">
    <property type="entry name" value="Aldolase_II/adducin_N"/>
</dbReference>
<comment type="caution">
    <text evidence="3">The sequence shown here is derived from an EMBL/GenBank/DDBJ whole genome shotgun (WGS) entry which is preliminary data.</text>
</comment>
<name>A0A848HDI8_9BURK</name>
<accession>A0A848HDI8</accession>
<dbReference type="SMART" id="SM01007">
    <property type="entry name" value="Aldolase_II"/>
    <property type="match status" value="1"/>
</dbReference>
<gene>
    <name evidence="3" type="ORF">HHL11_26970</name>
</gene>
<evidence type="ECO:0000313" key="3">
    <source>
        <dbReference type="EMBL" id="NML47421.1"/>
    </source>
</evidence>
<dbReference type="SUPFAM" id="SSF53639">
    <property type="entry name" value="AraD/HMP-PK domain-like"/>
    <property type="match status" value="1"/>
</dbReference>
<proteinExistence type="inferred from homology"/>
<organism evidence="3 4">
    <name type="scientific">Ramlibacter agri</name>
    <dbReference type="NCBI Taxonomy" id="2728837"/>
    <lineage>
        <taxon>Bacteria</taxon>
        <taxon>Pseudomonadati</taxon>
        <taxon>Pseudomonadota</taxon>
        <taxon>Betaproteobacteria</taxon>
        <taxon>Burkholderiales</taxon>
        <taxon>Comamonadaceae</taxon>
        <taxon>Ramlibacter</taxon>
    </lineage>
</organism>
<dbReference type="EMBL" id="JABBFX010000003">
    <property type="protein sequence ID" value="NML47421.1"/>
    <property type="molecule type" value="Genomic_DNA"/>
</dbReference>
<protein>
    <submittedName>
        <fullName evidence="3">Class II aldolase/adducin family protein</fullName>
    </submittedName>
</protein>
<evidence type="ECO:0000313" key="4">
    <source>
        <dbReference type="Proteomes" id="UP000541185"/>
    </source>
</evidence>
<dbReference type="PANTHER" id="PTHR10672">
    <property type="entry name" value="ADDUCIN"/>
    <property type="match status" value="1"/>
</dbReference>
<comment type="similarity">
    <text evidence="1">Belongs to the aldolase class II family.</text>
</comment>
<sequence length="250" mass="27971">MNVKEQVSAAEWEARVDLAAAYRLMPLFGMSDLIYNHITCSIPGEQGKLLINPYGFMYEEITASSLVTIDLAGNILFNPNAGYGVNQAGYVIHGAVHAAREDVHCVIHTHSRAGMAVAALKCGLLPLTQTAMRFASIPYHDFEGPAIDLAERERLVQDLGRADAMVLRNHGLLVASADIPQAFNTIYWLEMACRAQVDAMACNTELNFARDEVVKKTEHLYRPEVRRPHGILEWPAMRRYLDRRDPSYKT</sequence>
<dbReference type="GO" id="GO:0051015">
    <property type="term" value="F:actin filament binding"/>
    <property type="evidence" value="ECO:0007669"/>
    <property type="project" value="TreeGrafter"/>
</dbReference>
<dbReference type="NCBIfam" id="NF005451">
    <property type="entry name" value="PRK07044.1"/>
    <property type="match status" value="1"/>
</dbReference>
<dbReference type="PANTHER" id="PTHR10672:SF3">
    <property type="entry name" value="PROTEIN HU-LI TAI SHAO"/>
    <property type="match status" value="1"/>
</dbReference>
<dbReference type="Pfam" id="PF00596">
    <property type="entry name" value="Aldolase_II"/>
    <property type="match status" value="1"/>
</dbReference>
<dbReference type="InterPro" id="IPR051017">
    <property type="entry name" value="Aldolase-II_Adducin_sf"/>
</dbReference>
<keyword evidence="4" id="KW-1185">Reference proteome</keyword>
<dbReference type="GO" id="GO:0005856">
    <property type="term" value="C:cytoskeleton"/>
    <property type="evidence" value="ECO:0007669"/>
    <property type="project" value="TreeGrafter"/>
</dbReference>
<reference evidence="3 4" key="1">
    <citation type="submission" date="2020-04" db="EMBL/GenBank/DDBJ databases">
        <title>Ramlibacter sp. G-1-2-2 isolated from soil.</title>
        <authorList>
            <person name="Dahal R.H."/>
        </authorList>
    </citation>
    <scope>NUCLEOTIDE SEQUENCE [LARGE SCALE GENOMIC DNA]</scope>
    <source>
        <strain evidence="3 4">G-1-2-2</strain>
    </source>
</reference>
<feature type="domain" description="Class II aldolase/adducin N-terminal" evidence="2">
    <location>
        <begin position="16"/>
        <end position="197"/>
    </location>
</feature>
<evidence type="ECO:0000259" key="2">
    <source>
        <dbReference type="SMART" id="SM01007"/>
    </source>
</evidence>
<dbReference type="InterPro" id="IPR036409">
    <property type="entry name" value="Aldolase_II/adducin_N_sf"/>
</dbReference>